<comment type="caution">
    <text evidence="9">The sequence shown here is derived from an EMBL/GenBank/DDBJ whole genome shotgun (WGS) entry which is preliminary data.</text>
</comment>
<dbReference type="GO" id="GO:0051301">
    <property type="term" value="P:cell division"/>
    <property type="evidence" value="ECO:0007669"/>
    <property type="project" value="UniProtKB-KW"/>
</dbReference>
<dbReference type="PANTHER" id="PTHR21394">
    <property type="entry name" value="MAU2 CHROMATID COHESION FACTOR HOMOLOG"/>
    <property type="match status" value="1"/>
</dbReference>
<feature type="region of interest" description="Disordered" evidence="8">
    <location>
        <begin position="147"/>
        <end position="311"/>
    </location>
</feature>
<evidence type="ECO:0000256" key="6">
    <source>
        <dbReference type="ARBA" id="ARBA00023242"/>
    </source>
</evidence>
<name>A0AAE8SRJ5_9PEZI</name>
<evidence type="ECO:0000256" key="8">
    <source>
        <dbReference type="SAM" id="MobiDB-lite"/>
    </source>
</evidence>
<dbReference type="GO" id="GO:0007059">
    <property type="term" value="P:chromosome segregation"/>
    <property type="evidence" value="ECO:0007669"/>
    <property type="project" value="UniProtKB-KW"/>
</dbReference>
<dbReference type="AlphaFoldDB" id="A0AAE8SRJ5"/>
<evidence type="ECO:0000256" key="2">
    <source>
        <dbReference type="ARBA" id="ARBA00008585"/>
    </source>
</evidence>
<keyword evidence="6" id="KW-0539">Nucleus</keyword>
<evidence type="ECO:0000256" key="3">
    <source>
        <dbReference type="ARBA" id="ARBA00022618"/>
    </source>
</evidence>
<evidence type="ECO:0000256" key="4">
    <source>
        <dbReference type="ARBA" id="ARBA00022776"/>
    </source>
</evidence>
<protein>
    <recommendedName>
        <fullName evidence="11">Cohesin loading factor</fullName>
    </recommendedName>
</protein>
<dbReference type="EMBL" id="ONZQ02000001">
    <property type="protein sequence ID" value="SPN97602.1"/>
    <property type="molecule type" value="Genomic_DNA"/>
</dbReference>
<evidence type="ECO:0000313" key="10">
    <source>
        <dbReference type="Proteomes" id="UP001187682"/>
    </source>
</evidence>
<feature type="compositionally biased region" description="Low complexity" evidence="8">
    <location>
        <begin position="106"/>
        <end position="116"/>
    </location>
</feature>
<comment type="subcellular location">
    <subcellularLocation>
        <location evidence="1">Nucleus</location>
    </subcellularLocation>
</comment>
<feature type="region of interest" description="Disordered" evidence="8">
    <location>
        <begin position="106"/>
        <end position="131"/>
    </location>
</feature>
<dbReference type="Pfam" id="PF10345">
    <property type="entry name" value="Cohesin_load"/>
    <property type="match status" value="1"/>
</dbReference>
<dbReference type="Proteomes" id="UP001187682">
    <property type="component" value="Unassembled WGS sequence"/>
</dbReference>
<dbReference type="InterPro" id="IPR019440">
    <property type="entry name" value="MAU2"/>
</dbReference>
<evidence type="ECO:0000256" key="1">
    <source>
        <dbReference type="ARBA" id="ARBA00004123"/>
    </source>
</evidence>
<dbReference type="GO" id="GO:0007064">
    <property type="term" value="P:mitotic sister chromatid cohesion"/>
    <property type="evidence" value="ECO:0007669"/>
    <property type="project" value="InterPro"/>
</dbReference>
<feature type="compositionally biased region" description="Low complexity" evidence="8">
    <location>
        <begin position="9"/>
        <end position="22"/>
    </location>
</feature>
<gene>
    <name evidence="9" type="ORF">DNG_01114</name>
</gene>
<evidence type="ECO:0000256" key="7">
    <source>
        <dbReference type="ARBA" id="ARBA00023306"/>
    </source>
</evidence>
<feature type="compositionally biased region" description="Low complexity" evidence="8">
    <location>
        <begin position="46"/>
        <end position="63"/>
    </location>
</feature>
<organism evidence="9 10">
    <name type="scientific">Cephalotrichum gorgonifer</name>
    <dbReference type="NCBI Taxonomy" id="2041049"/>
    <lineage>
        <taxon>Eukaryota</taxon>
        <taxon>Fungi</taxon>
        <taxon>Dikarya</taxon>
        <taxon>Ascomycota</taxon>
        <taxon>Pezizomycotina</taxon>
        <taxon>Sordariomycetes</taxon>
        <taxon>Hypocreomycetidae</taxon>
        <taxon>Microascales</taxon>
        <taxon>Microascaceae</taxon>
        <taxon>Cephalotrichum</taxon>
    </lineage>
</organism>
<feature type="compositionally biased region" description="Pro residues" evidence="8">
    <location>
        <begin position="245"/>
        <end position="260"/>
    </location>
</feature>
<feature type="compositionally biased region" description="Low complexity" evidence="8">
    <location>
        <begin position="289"/>
        <end position="310"/>
    </location>
</feature>
<keyword evidence="3" id="KW-0132">Cell division</keyword>
<evidence type="ECO:0000256" key="5">
    <source>
        <dbReference type="ARBA" id="ARBA00022829"/>
    </source>
</evidence>
<keyword evidence="7" id="KW-0131">Cell cycle</keyword>
<accession>A0AAE8SRJ5</accession>
<proteinExistence type="inferred from homology"/>
<comment type="similarity">
    <text evidence="2">Belongs to the SCC4/mau-2 family.</text>
</comment>
<sequence>MPSGPPFNGQQPPQAAYQQMYGNLPQAGTPGTQYPDGSFSMGNLVPQGHHPQQLPHAQQQQHQYYQHQPQQHLQGYYGANMADVNGNVHAPSQMASFHNIYASPVPHQQQAQMPQQHRQHQPSNIPQFDGQSQSHLIGQHVPTYHTHQTLHPQQQQQYRQQLQQQQQQHHQHQQQQQQQQYQQQQRRIQQAQQLPQALHYPPSPAPHPSASPVIPQAPTARPSPAGSTIQVASPRVAASPRPSIHAPPPAIQSRPTPPAAGSPATYGGHFPSPYTETQPRPLPSPKPGVSISPALSARSSSISKRSPSVSGRTLLADPNSVLVCVAEECFGKARGSLQDVVSSPSGGAVDEYQKLIATGLACLETALLSSRLTPRQEAKVRLRYASILYEDTESLMEAETALSKGIKLCDKHRFLDLKYAMSYLQAKLLFQRGHAKGATRAADKQLTDISSRHVHWMYAFRFLKASFYLQSGMSAEGPAVENLRSISTFAHGRGDYALEAFAALLEGLALLKTSREDTLDRLHECIARASKYQLDPLLRIPQVDILILLLDLACSMQQKNPDVMIQKLQALQNRMDEASDWQTSAASLLLPIKKQTGMQPISEDTAAIIRPGNADEASDYLVLSYVAKAELYILVMTLSGLAFVSKSTGGVHRTLDFWGEALDTLARWNKERGAITAGPLPSLQDAVRRASWRNEVHCYLHILMGLYLATQSRWGKVKESLDRVREATTESTNGVIDLLALYLSGVYFQGTGDLDKAMSIFSDARFEPQDTMIQQRSMQLDISLLAAMNRLWIMEHPRFQNMAESTRLFERIRPLCQDHHDVDIQTAYNIILATITVHPPPAIQQVKNSMYTALSTSKKAGNTHFLAISLNIMRCRLFEHVVGEQALKSAKAASTQARRNGNMLWMSVADGMLAHSHDVQGHVEEARTANTSATGFAARALCATNP</sequence>
<feature type="compositionally biased region" description="Low complexity" evidence="8">
    <location>
        <begin position="147"/>
        <end position="196"/>
    </location>
</feature>
<dbReference type="GO" id="GO:0005634">
    <property type="term" value="C:nucleus"/>
    <property type="evidence" value="ECO:0007669"/>
    <property type="project" value="UniProtKB-SubCell"/>
</dbReference>
<evidence type="ECO:0008006" key="11">
    <source>
        <dbReference type="Google" id="ProtNLM"/>
    </source>
</evidence>
<feature type="region of interest" description="Disordered" evidence="8">
    <location>
        <begin position="1"/>
        <end position="63"/>
    </location>
</feature>
<keyword evidence="10" id="KW-1185">Reference proteome</keyword>
<keyword evidence="5" id="KW-0159">Chromosome partition</keyword>
<reference evidence="9" key="1">
    <citation type="submission" date="2018-03" db="EMBL/GenBank/DDBJ databases">
        <authorList>
            <person name="Guldener U."/>
        </authorList>
    </citation>
    <scope>NUCLEOTIDE SEQUENCE</scope>
</reference>
<keyword evidence="4" id="KW-0498">Mitosis</keyword>
<evidence type="ECO:0000313" key="9">
    <source>
        <dbReference type="EMBL" id="SPN97602.1"/>
    </source>
</evidence>